<accession>A0A1M6L9B8</accession>
<reference evidence="2" key="1">
    <citation type="submission" date="2016-11" db="EMBL/GenBank/DDBJ databases">
        <authorList>
            <person name="Varghese N."/>
            <person name="Submissions S."/>
        </authorList>
    </citation>
    <scope>NUCLEOTIDE SEQUENCE [LARGE SCALE GENOMIC DNA]</scope>
    <source>
        <strain evidence="2">DSM 26349</strain>
    </source>
</reference>
<gene>
    <name evidence="1" type="ORF">SAMN04487908_12266</name>
</gene>
<dbReference type="Proteomes" id="UP000184172">
    <property type="component" value="Unassembled WGS sequence"/>
</dbReference>
<evidence type="ECO:0000313" key="2">
    <source>
        <dbReference type="Proteomes" id="UP000184172"/>
    </source>
</evidence>
<evidence type="ECO:0008006" key="3">
    <source>
        <dbReference type="Google" id="ProtNLM"/>
    </source>
</evidence>
<dbReference type="AlphaFoldDB" id="A0A1M6L9B8"/>
<dbReference type="EMBL" id="FQYV01000022">
    <property type="protein sequence ID" value="SHJ67753.1"/>
    <property type="molecule type" value="Genomic_DNA"/>
</dbReference>
<feature type="non-terminal residue" evidence="1">
    <location>
        <position position="570"/>
    </location>
</feature>
<protein>
    <recommendedName>
        <fullName evidence="3">Ig-like domain-containing protein</fullName>
    </recommendedName>
</protein>
<evidence type="ECO:0000313" key="1">
    <source>
        <dbReference type="EMBL" id="SHJ67753.1"/>
    </source>
</evidence>
<sequence length="570" mass="59493">MRKMNPLSRLQFFSVLFLMLFAGSFYSYSQCPSVTEPIQSFCNIPTPLIADLVATDNGGGVQWFATPTSQQPIASTVPLINGRTYYADDITGVCGTRVSVVVDILGPPVGLNFQGVCVDNPNDATISDLFVVGNNVRWYATPVGGVPLPPSTVLVDNTLYYADQGNPITGCRTSRLNVFVNVGVVPVSTGDRIQEFCDDPQSPPTIADLVTSEDQNNWYATSTSAIPLDPNTPLVNGTSYFASTVDSPCESIERFEVIAILFAPNNSGQDGNIAFCETAITPNQTLDLLTVLGGAPWNDGVWTGPLPTTNGGFGTVDVTEMTVLGSPYVFTYTVSSSVLCDPSSSTVSVSIIEEFDPGIDASIHLCDNNDSVDLFTILEGNPDPGGIWSPTLSSGTGVFDPSVDTAGIYTYTISGVWPCGDKSANVTVTLTNSLSAGVDSALVSCNIDAPVDLFTILGGSPDVGGTWSPVLTSGTGVFDPSVDPEGVYTYTILGTAPCGDDSAIVTVSVNPAPDAGVDGTIDLCNNDDPLDLFTVLGGTPDAGGTWSPVLTSGTGVFDPSVDAAGTYTYT</sequence>
<organism evidence="1 2">
    <name type="scientific">Aequorivita viscosa</name>
    <dbReference type="NCBI Taxonomy" id="797419"/>
    <lineage>
        <taxon>Bacteria</taxon>
        <taxon>Pseudomonadati</taxon>
        <taxon>Bacteroidota</taxon>
        <taxon>Flavobacteriia</taxon>
        <taxon>Flavobacteriales</taxon>
        <taxon>Flavobacteriaceae</taxon>
        <taxon>Aequorivita</taxon>
    </lineage>
</organism>
<keyword evidence="2" id="KW-1185">Reference proteome</keyword>
<dbReference type="STRING" id="797419.SAMN05216556_1211"/>
<name>A0A1M6L9B8_9FLAO</name>
<proteinExistence type="predicted"/>